<dbReference type="InterPro" id="IPR005123">
    <property type="entry name" value="Oxoglu/Fe-dep_dioxygenase_dom"/>
</dbReference>
<evidence type="ECO:0000256" key="4">
    <source>
        <dbReference type="ARBA" id="ARBA00022964"/>
    </source>
</evidence>
<dbReference type="PANTHER" id="PTHR12907:SF26">
    <property type="entry name" value="HIF PROLYL HYDROXYLASE, ISOFORM C"/>
    <property type="match status" value="1"/>
</dbReference>
<evidence type="ECO:0000259" key="8">
    <source>
        <dbReference type="PROSITE" id="PS51471"/>
    </source>
</evidence>
<dbReference type="Gene3D" id="2.60.120.620">
    <property type="entry name" value="q2cbj1_9rhob like domain"/>
    <property type="match status" value="2"/>
</dbReference>
<protein>
    <recommendedName>
        <fullName evidence="8">Fe2OG dioxygenase domain-containing protein</fullName>
    </recommendedName>
</protein>
<evidence type="ECO:0000256" key="5">
    <source>
        <dbReference type="ARBA" id="ARBA00023002"/>
    </source>
</evidence>
<keyword evidence="4" id="KW-0223">Dioxygenase</keyword>
<dbReference type="PROSITE" id="PS51471">
    <property type="entry name" value="FE2OG_OXY"/>
    <property type="match status" value="1"/>
</dbReference>
<gene>
    <name evidence="9" type="ORF">TeGR_g20</name>
</gene>
<comment type="cofactor">
    <cofactor evidence="1">
        <name>L-ascorbate</name>
        <dbReference type="ChEBI" id="CHEBI:38290"/>
    </cofactor>
</comment>
<keyword evidence="10" id="KW-1185">Reference proteome</keyword>
<keyword evidence="7" id="KW-0732">Signal</keyword>
<feature type="chain" id="PRO_5045162466" description="Fe2OG dioxygenase domain-containing protein" evidence="7">
    <location>
        <begin position="20"/>
        <end position="369"/>
    </location>
</feature>
<name>A0ABQ6N161_9STRA</name>
<evidence type="ECO:0000256" key="6">
    <source>
        <dbReference type="ARBA" id="ARBA00023004"/>
    </source>
</evidence>
<keyword evidence="2" id="KW-0479">Metal-binding</keyword>
<reference evidence="9 10" key="1">
    <citation type="journal article" date="2023" name="Commun. Biol.">
        <title>Genome analysis of Parmales, the sister group of diatoms, reveals the evolutionary specialization of diatoms from phago-mixotrophs to photoautotrophs.</title>
        <authorList>
            <person name="Ban H."/>
            <person name="Sato S."/>
            <person name="Yoshikawa S."/>
            <person name="Yamada K."/>
            <person name="Nakamura Y."/>
            <person name="Ichinomiya M."/>
            <person name="Sato N."/>
            <person name="Blanc-Mathieu R."/>
            <person name="Endo H."/>
            <person name="Kuwata A."/>
            <person name="Ogata H."/>
        </authorList>
    </citation>
    <scope>NUCLEOTIDE SEQUENCE [LARGE SCALE GENOMIC DNA]</scope>
</reference>
<organism evidence="9 10">
    <name type="scientific">Tetraparma gracilis</name>
    <dbReference type="NCBI Taxonomy" id="2962635"/>
    <lineage>
        <taxon>Eukaryota</taxon>
        <taxon>Sar</taxon>
        <taxon>Stramenopiles</taxon>
        <taxon>Ochrophyta</taxon>
        <taxon>Bolidophyceae</taxon>
        <taxon>Parmales</taxon>
        <taxon>Triparmaceae</taxon>
        <taxon>Tetraparma</taxon>
    </lineage>
</organism>
<comment type="caution">
    <text evidence="9">The sequence shown here is derived from an EMBL/GenBank/DDBJ whole genome shotgun (WGS) entry which is preliminary data.</text>
</comment>
<evidence type="ECO:0000256" key="1">
    <source>
        <dbReference type="ARBA" id="ARBA00001961"/>
    </source>
</evidence>
<evidence type="ECO:0000256" key="2">
    <source>
        <dbReference type="ARBA" id="ARBA00022723"/>
    </source>
</evidence>
<proteinExistence type="predicted"/>
<dbReference type="Pfam" id="PF13640">
    <property type="entry name" value="2OG-FeII_Oxy_3"/>
    <property type="match status" value="2"/>
</dbReference>
<dbReference type="InterPro" id="IPR006620">
    <property type="entry name" value="Pro_4_hyd_alph"/>
</dbReference>
<dbReference type="Proteomes" id="UP001165060">
    <property type="component" value="Unassembled WGS sequence"/>
</dbReference>
<evidence type="ECO:0000313" key="9">
    <source>
        <dbReference type="EMBL" id="GMI37437.1"/>
    </source>
</evidence>
<evidence type="ECO:0000256" key="3">
    <source>
        <dbReference type="ARBA" id="ARBA00022896"/>
    </source>
</evidence>
<feature type="signal peptide" evidence="7">
    <location>
        <begin position="1"/>
        <end position="19"/>
    </location>
</feature>
<dbReference type="SMART" id="SM00702">
    <property type="entry name" value="P4Hc"/>
    <property type="match status" value="1"/>
</dbReference>
<dbReference type="EMBL" id="BRYB01000776">
    <property type="protein sequence ID" value="GMI37437.1"/>
    <property type="molecule type" value="Genomic_DNA"/>
</dbReference>
<keyword evidence="5" id="KW-0560">Oxidoreductase</keyword>
<keyword evidence="6" id="KW-0408">Iron</keyword>
<accession>A0ABQ6N161</accession>
<evidence type="ECO:0000256" key="7">
    <source>
        <dbReference type="SAM" id="SignalP"/>
    </source>
</evidence>
<sequence>MRSPLVLPLLLLLPSRSSPLTVPPSVAATIQSGRIAIIPNFLPPPEVSQLRADARSLHAAGFFSAPSDYGSTAKDKGAKDAGSDRSLLRLARWSDPALADFAARRRLGARMARLRSGLALALARPALDRGAAAPDAGSSEISYSRFGPGAFLRRHVDEHHEELKLRAGWRAPTRRSVSWLVYLNEGWGEGDGGELRCFERGAGRVAGPVGAEDGDLQVGLLRAARGDPVERPVFMEAKAGRCRMYMRGGGGGREYLTGVFDAEPVLFLVGDFFAQQLFRGARPELAGRFHYLEAPRSPAADRLLGLRAAKSTTPEGGEVAVDVRPVGGTLVLFDSVALPHEVLPTKERERWAVSGWFHEKQQGEHHTRA</sequence>
<dbReference type="InterPro" id="IPR051559">
    <property type="entry name" value="HIF_prolyl_hydroxylases"/>
</dbReference>
<evidence type="ECO:0000313" key="10">
    <source>
        <dbReference type="Proteomes" id="UP001165060"/>
    </source>
</evidence>
<dbReference type="PANTHER" id="PTHR12907">
    <property type="entry name" value="EGL NINE HOMOLOG-RELATED"/>
    <property type="match status" value="1"/>
</dbReference>
<feature type="domain" description="Fe2OG dioxygenase" evidence="8">
    <location>
        <begin position="137"/>
        <end position="359"/>
    </location>
</feature>
<dbReference type="InterPro" id="IPR044862">
    <property type="entry name" value="Pro_4_hyd_alph_FE2OG_OXY"/>
</dbReference>
<keyword evidence="3" id="KW-0847">Vitamin C</keyword>